<organism evidence="1 2">
    <name type="scientific">Ensete ventricosum</name>
    <name type="common">Abyssinian banana</name>
    <name type="synonym">Musa ensete</name>
    <dbReference type="NCBI Taxonomy" id="4639"/>
    <lineage>
        <taxon>Eukaryota</taxon>
        <taxon>Viridiplantae</taxon>
        <taxon>Streptophyta</taxon>
        <taxon>Embryophyta</taxon>
        <taxon>Tracheophyta</taxon>
        <taxon>Spermatophyta</taxon>
        <taxon>Magnoliopsida</taxon>
        <taxon>Liliopsida</taxon>
        <taxon>Zingiberales</taxon>
        <taxon>Musaceae</taxon>
        <taxon>Ensete</taxon>
    </lineage>
</organism>
<protein>
    <submittedName>
        <fullName evidence="1">Uncharacterized protein</fullName>
    </submittedName>
</protein>
<dbReference type="EMBL" id="AMZH03010751">
    <property type="protein sequence ID" value="RRT54155.1"/>
    <property type="molecule type" value="Genomic_DNA"/>
</dbReference>
<sequence length="151" mass="17079">MRVSASGRAKAVRRGRGVVLYYRSQVFRLLLGWRIGIWNQRWLVDRGGPWGLSRGGPTHIKEGEQLPSKVENQVDDGHLLTTAFAGLLGNDAFATSGSLSSTKKVTKFMPWLGNRYSLVLCRGCKVVHGERRVKRARLRMGWFILLLVMQR</sequence>
<comment type="caution">
    <text evidence="1">The sequence shown here is derived from an EMBL/GenBank/DDBJ whole genome shotgun (WGS) entry which is preliminary data.</text>
</comment>
<dbReference type="AlphaFoldDB" id="A0A426YR29"/>
<dbReference type="Proteomes" id="UP000287651">
    <property type="component" value="Unassembled WGS sequence"/>
</dbReference>
<evidence type="ECO:0000313" key="2">
    <source>
        <dbReference type="Proteomes" id="UP000287651"/>
    </source>
</evidence>
<reference evidence="1 2" key="1">
    <citation type="journal article" date="2014" name="Agronomy (Basel)">
        <title>A Draft Genome Sequence for Ensete ventricosum, the Drought-Tolerant Tree Against Hunger.</title>
        <authorList>
            <person name="Harrison J."/>
            <person name="Moore K.A."/>
            <person name="Paszkiewicz K."/>
            <person name="Jones T."/>
            <person name="Grant M."/>
            <person name="Ambacheew D."/>
            <person name="Muzemil S."/>
            <person name="Studholme D.J."/>
        </authorList>
    </citation>
    <scope>NUCLEOTIDE SEQUENCE [LARGE SCALE GENOMIC DNA]</scope>
</reference>
<proteinExistence type="predicted"/>
<name>A0A426YR29_ENSVE</name>
<gene>
    <name evidence="1" type="ORF">B296_00022417</name>
</gene>
<evidence type="ECO:0000313" key="1">
    <source>
        <dbReference type="EMBL" id="RRT54155.1"/>
    </source>
</evidence>
<accession>A0A426YR29</accession>